<organism evidence="2 3">
    <name type="scientific">Streptomyces changanensis</name>
    <dbReference type="NCBI Taxonomy" id="2964669"/>
    <lineage>
        <taxon>Bacteria</taxon>
        <taxon>Bacillati</taxon>
        <taxon>Actinomycetota</taxon>
        <taxon>Actinomycetes</taxon>
        <taxon>Kitasatosporales</taxon>
        <taxon>Streptomycetaceae</taxon>
        <taxon>Streptomyces</taxon>
    </lineage>
</organism>
<dbReference type="RefSeq" id="WP_107115148.1">
    <property type="nucleotide sequence ID" value="NZ_CP102332.1"/>
</dbReference>
<dbReference type="GO" id="GO:0006508">
    <property type="term" value="P:proteolysis"/>
    <property type="evidence" value="ECO:0007669"/>
    <property type="project" value="UniProtKB-KW"/>
</dbReference>
<keyword evidence="2" id="KW-0645">Protease</keyword>
<feature type="region of interest" description="Disordered" evidence="1">
    <location>
        <begin position="559"/>
        <end position="622"/>
    </location>
</feature>
<gene>
    <name evidence="2" type="ORF">NRO40_20435</name>
</gene>
<reference evidence="2" key="1">
    <citation type="submission" date="2022-08" db="EMBL/GenBank/DDBJ databases">
        <title>Streptomyces changanensis sp. nov., an actinomycete isolated from soil.</title>
        <authorList>
            <person name="Wu H."/>
            <person name="Han L."/>
        </authorList>
    </citation>
    <scope>NUCLEOTIDE SEQUENCE</scope>
    <source>
        <strain evidence="2">HL-66</strain>
    </source>
</reference>
<evidence type="ECO:0000313" key="2">
    <source>
        <dbReference type="EMBL" id="UUS32951.1"/>
    </source>
</evidence>
<evidence type="ECO:0000256" key="1">
    <source>
        <dbReference type="SAM" id="MobiDB-lite"/>
    </source>
</evidence>
<proteinExistence type="predicted"/>
<feature type="compositionally biased region" description="Polar residues" evidence="1">
    <location>
        <begin position="10"/>
        <end position="19"/>
    </location>
</feature>
<name>A0ABY5NAA4_9ACTN</name>
<sequence length="622" mass="67391">MVAAGGVSADPSSNPSSKTPPWAVRIRWENGEIAGAGVLLSPDRVLTCAHVVDPRARVTAEFVGAPGGAVPAVTAWADPDAYVPETRDADGDPSGDVALLRLEHPRPAHEPVSLHRLSAPHRTVRMYGFPYEHNGGIWFRATIIGGCGRDGQVQLGPQTPGELAGPGCSGAGVVDDATGKVIGIVLTGLRDRHGNSFSFMSPAETIVRHLPGVAAWTLGRTAVDDRLRSRTGEPPGPALDEPFAQRLADWLRGDGDQVKISLVRPGDHARAVTLRRAITLADRELRTTASVDRASLDPPGTVPSAGGHDLALDAADSTAERIAERIAERMGLWQHPADPATDRIRTGGVPLTLVLVGVDQAVDPPALLDLLTVLRARGSRLLLVFREPGPCYERAWTDLVVRPEQERCARLVARLRRLTGPLAESLGDAMATVRTDDPQAVHDALYRAGGALHILSCAQELAGVADGPDLAAFERLTDRLSARLTAAADRLDALCRRRGELVGRLDGYRALHQGVTEGGEDLEVDEHHRRAHRLLRARPCDVRAAEEAVEAYTRLVEGRDRERREREGREREGPVRGDSDREGLLRDDRHREARERGDRDRERLLRDDRGPERRERGGAAPA</sequence>
<keyword evidence="2" id="KW-0378">Hydrolase</keyword>
<dbReference type="Proteomes" id="UP001060150">
    <property type="component" value="Chromosome"/>
</dbReference>
<feature type="region of interest" description="Disordered" evidence="1">
    <location>
        <begin position="1"/>
        <end position="21"/>
    </location>
</feature>
<accession>A0ABY5NAA4</accession>
<protein>
    <submittedName>
        <fullName evidence="2">Serine protease</fullName>
    </submittedName>
</protein>
<dbReference type="Pfam" id="PF13365">
    <property type="entry name" value="Trypsin_2"/>
    <property type="match status" value="1"/>
</dbReference>
<dbReference type="InterPro" id="IPR009003">
    <property type="entry name" value="Peptidase_S1_PA"/>
</dbReference>
<dbReference type="SUPFAM" id="SSF50494">
    <property type="entry name" value="Trypsin-like serine proteases"/>
    <property type="match status" value="1"/>
</dbReference>
<evidence type="ECO:0000313" key="3">
    <source>
        <dbReference type="Proteomes" id="UP001060150"/>
    </source>
</evidence>
<dbReference type="Gene3D" id="2.40.10.120">
    <property type="match status" value="1"/>
</dbReference>
<dbReference type="EMBL" id="CP102332">
    <property type="protein sequence ID" value="UUS32951.1"/>
    <property type="molecule type" value="Genomic_DNA"/>
</dbReference>
<keyword evidence="3" id="KW-1185">Reference proteome</keyword>
<dbReference type="GO" id="GO:0008233">
    <property type="term" value="F:peptidase activity"/>
    <property type="evidence" value="ECO:0007669"/>
    <property type="project" value="UniProtKB-KW"/>
</dbReference>